<dbReference type="InterPro" id="IPR013217">
    <property type="entry name" value="Methyltransf_12"/>
</dbReference>
<dbReference type="Pfam" id="PF22621">
    <property type="entry name" value="CurL-like_PKS_C"/>
    <property type="match status" value="1"/>
</dbReference>
<evidence type="ECO:0000256" key="12">
    <source>
        <dbReference type="SAM" id="MobiDB-lite"/>
    </source>
</evidence>
<comment type="pathway">
    <text evidence="3">Antibiotic biosynthesis; bacillaene biosynthesis.</text>
</comment>
<dbReference type="Gene3D" id="3.40.50.150">
    <property type="entry name" value="Vaccinia Virus protein VP39"/>
    <property type="match status" value="1"/>
</dbReference>
<evidence type="ECO:0000256" key="7">
    <source>
        <dbReference type="ARBA" id="ARBA00022679"/>
    </source>
</evidence>
<keyword evidence="6" id="KW-0597">Phosphoprotein</keyword>
<dbReference type="Gene3D" id="3.10.129.110">
    <property type="entry name" value="Polyketide synthase dehydratase"/>
    <property type="match status" value="2"/>
</dbReference>
<dbReference type="Gene3D" id="3.40.47.10">
    <property type="match status" value="3"/>
</dbReference>
<dbReference type="Gene3D" id="1.10.1240.100">
    <property type="match status" value="3"/>
</dbReference>
<dbReference type="PROSITE" id="PS00098">
    <property type="entry name" value="THIOLASE_1"/>
    <property type="match status" value="1"/>
</dbReference>
<dbReference type="EMBL" id="BKZW01000002">
    <property type="protein sequence ID" value="GER89945.1"/>
    <property type="molecule type" value="Genomic_DNA"/>
</dbReference>
<dbReference type="Gene3D" id="3.40.50.720">
    <property type="entry name" value="NAD(P)-binding Rossmann-like Domain"/>
    <property type="match status" value="2"/>
</dbReference>
<feature type="active site" description="Proton donor; for dehydratase activity" evidence="11">
    <location>
        <position position="191"/>
    </location>
</feature>
<gene>
    <name evidence="16" type="primary">pksM</name>
    <name evidence="16" type="ORF">KDW_41070</name>
</gene>
<feature type="domain" description="PKS/mFAS DH" evidence="15">
    <location>
        <begin position="1059"/>
        <end position="1354"/>
    </location>
</feature>
<accession>A0A5J4KQ19</accession>
<dbReference type="InterPro" id="IPR049551">
    <property type="entry name" value="PKS_DH_C"/>
</dbReference>
<feature type="active site" description="Proton donor; for dehydratase activity" evidence="11">
    <location>
        <position position="1260"/>
    </location>
</feature>
<evidence type="ECO:0000256" key="3">
    <source>
        <dbReference type="ARBA" id="ARBA00004789"/>
    </source>
</evidence>
<dbReference type="InterPro" id="IPR042104">
    <property type="entry name" value="PKS_dehydratase_sf"/>
</dbReference>
<dbReference type="FunFam" id="3.40.50.150:FF:000650">
    <property type="entry name" value="Polyketide synthase RzxC"/>
    <property type="match status" value="1"/>
</dbReference>
<dbReference type="Pfam" id="PF21089">
    <property type="entry name" value="PKS_DH_N"/>
    <property type="match status" value="2"/>
</dbReference>
<evidence type="ECO:0000259" key="14">
    <source>
        <dbReference type="PROSITE" id="PS52004"/>
    </source>
</evidence>
<dbReference type="PANTHER" id="PTHR43775:SF37">
    <property type="entry name" value="SI:DKEY-61P9.11"/>
    <property type="match status" value="1"/>
</dbReference>
<dbReference type="PROSITE" id="PS52019">
    <property type="entry name" value="PKS_MFAS_DH"/>
    <property type="match status" value="2"/>
</dbReference>
<dbReference type="InterPro" id="IPR057326">
    <property type="entry name" value="KR_dom"/>
</dbReference>
<dbReference type="SMART" id="SM00826">
    <property type="entry name" value="PKS_DH"/>
    <property type="match status" value="1"/>
</dbReference>
<evidence type="ECO:0000256" key="10">
    <source>
        <dbReference type="ARBA" id="ARBA00023268"/>
    </source>
</evidence>
<evidence type="ECO:0000313" key="16">
    <source>
        <dbReference type="EMBL" id="GER89945.1"/>
    </source>
</evidence>
<dbReference type="InterPro" id="IPR018201">
    <property type="entry name" value="Ketoacyl_synth_AS"/>
</dbReference>
<dbReference type="SUPFAM" id="SSF53335">
    <property type="entry name" value="S-adenosyl-L-methionine-dependent methyltransferases"/>
    <property type="match status" value="1"/>
</dbReference>
<dbReference type="InterPro" id="IPR050091">
    <property type="entry name" value="PKS_NRPS_Biosynth_Enz"/>
</dbReference>
<dbReference type="InterPro" id="IPR036736">
    <property type="entry name" value="ACP-like_sf"/>
</dbReference>
<keyword evidence="7" id="KW-0808">Transferase</keyword>
<dbReference type="GO" id="GO:0005737">
    <property type="term" value="C:cytoplasm"/>
    <property type="evidence" value="ECO:0007669"/>
    <property type="project" value="UniProtKB-SubCell"/>
</dbReference>
<dbReference type="GO" id="GO:0004315">
    <property type="term" value="F:3-oxoacyl-[acyl-carrier-protein] synthase activity"/>
    <property type="evidence" value="ECO:0007669"/>
    <property type="project" value="InterPro"/>
</dbReference>
<dbReference type="Pfam" id="PF22336">
    <property type="entry name" value="RhiE-like_linker"/>
    <property type="match status" value="2"/>
</dbReference>
<dbReference type="SUPFAM" id="SSF53901">
    <property type="entry name" value="Thiolase-like"/>
    <property type="match status" value="3"/>
</dbReference>
<evidence type="ECO:0000256" key="2">
    <source>
        <dbReference type="ARBA" id="ARBA00004496"/>
    </source>
</evidence>
<dbReference type="InterPro" id="IPR014030">
    <property type="entry name" value="Ketoacyl_synth_N"/>
</dbReference>
<organism evidence="16 17">
    <name type="scientific">Dictyobacter vulcani</name>
    <dbReference type="NCBI Taxonomy" id="2607529"/>
    <lineage>
        <taxon>Bacteria</taxon>
        <taxon>Bacillati</taxon>
        <taxon>Chloroflexota</taxon>
        <taxon>Ktedonobacteria</taxon>
        <taxon>Ktedonobacterales</taxon>
        <taxon>Dictyobacteraceae</taxon>
        <taxon>Dictyobacter</taxon>
    </lineage>
</organism>
<sequence length="4394" mass="489074">MITEQLSISLNNPVVCNHKVYGQDLLPGLAYIDLIYQLFREYGFAHHELELRNVSIYNPLIVKQDDEVLLTIQCLEVEKDQWRIRIDGQAQQNGKGEQDKKQYITAELYKRPLVVFEETLDVSALKQVAKNTIALDTMYDQCRRQELLHTGLMKAEGQLYETEAGIVIDLAPGSAGLSQAEHFMFHPALIDGSGVGSGWLLTEVLNAEQKLYLPLFYEAFCASALLQTHCFTRIQRASVRLEKELIYLTLEFFDDAGHKVAELKNFASKLVRGAELIDPTRAATPTVAPKALPTTAPAPVEKRPAVAPAMDRASAYDEVEDFLRQLLAQRLNVPKEQIETDTGYYQMGLDSRRLLEVVQAIEIQIGVSLSPILLFEYTTIAELATFLAEHYAAAFFPAASSGQPPDQAPSRTSSVAGAPAIPAEARHEPSAGGFRPAEGDDIAIIGMAGRYPQAATIQAFWRNLTEGKDCISEIPASRWDWRQFEGITSPSGKNLSRWGGFIDDADCFDPQFFRISPREAESMDPQERLFLQTCWETIEDAGYTPNSLVAPEGRHQRHAVGVFVGVMHKDYTLLGADAVAQGHNVPLALNNAQIANRVSYHCNFHGPSMAIDTVCSSSLTAVHLALESIRRGECGVALAGGVNLSLHPHKYVTYGGWDMHSSDGYCHTFGQGGDGYVSAEGIGAVLLKPLRQAELDGDRIYAVIKGSAINHVGTVSGISVPSPIAQADVIEQCLTKTGIHPRTISYVEAHGTGTSLGDPIEIQGLVKAFQHSTQEQQFCAIGSVKSNIGHAESAAGISGLTKVALQLYHRTLVPSLHAKQLNPHLKLSQSPFYVQGVTEAWPQPALLEDGIEVRYPRRAGLSSFGASGSNAHLILEEYSPRARPAMTVGSAPVIVPLSARTTERLHIAVKNLAVALQDELSVVDLAYTLQVGREAMEERVVFVVNSIEELRARLVAFEVGQEDRVGCWRGHVKSGKKGSEAVRQDEEAQAAVRAWREKGDYTQLAQAWAHGTVIDWNELYGDSRPMRISVPTYPFARERYWIPDTSAGTGSATIGRVLHPLLHRNTSDFIEQRFSSTFTGQEFFLADHVIKEQKILPGVAYLEMALTAVEKAIGGQGEDQRVSKLKDVVWMRPIIQGNQPAEIHIRLYPEDNGEIVYEIYSGYSDKDTQLVYSQGRAESGSQRHTLTLDMRALREECNLNILTGNECYAAFETMGLHYGPGFQGIEKIYVGQDQLLAKISLPHAVQHTHSQYVLHPSLLDSAFHASIGLIIESRDDQSFDPMLSQRLSLPFALQELEILSPCPAEIWSYVRYSNDSKAENKIVKYDIDLCDETGRICVRMKGAAIRAADGEIQPDQMTKPVETGNRALAPVGHIQLLPSWEPISGAQEQNVTSVNERVVVLGGTEEQRRILQQRFPAASMLELQAEDTIESIAKKLQAYYPIEHILWLAPYQPADYLSYDGLITEQNHGVIQVFQIIKALLHSGYGNKDVSWSIITVQAQLVDKNDAIEPVHASLHGLAGTMAKEYTNWKIRLIDLEDGCNWPIDHMFTWPVSRQGHARAYRNGQWYQQQLVPFHHDAVNQSLYKTHGVYVVIGGAGYIGEVWSEYMMRSYQAQIIWIGRSQKNAAIQAKLDRLATLGFAPEYITADASNLHALEGAYKTIKERHGHIHGVINSAMVLAEQSLENMHVEEFKAGLSAKIDVSVRIAQVFQHEPLDFIIFFSSLVAYIKNVKQSHYIAGCAFEDAFAARLAKLWKCPVKVMNWGYWGNGEVANDENFVQLFDQIGLGLIHPQEGMKALEVLLAGPVNQMALINTTRPVAIENMQPGERIEVYPESRVFDVPNLQLQIPRKGFEAAYANHMQSIAMDTLLCKLLFAQLQTAGLFAEQTFTAASLIAKHKLHSLYTRWLEESLMVLSQHHYLQQEGEVYRVTNSAVLDLNTLWQAWEEQKAASRADSNLKAMVNLVDATIRVLPEILAGKVLATDIMFPDSSMELVEGIYKQNQVADYFNEVLADTVVAYVQERLKSEPNVALRILEIGAGTGGTSAAVFQELQPYQEYIQEYCYTDLSRAFLLHAEREYGSQNPYLTYHIFNVEAPIAGQNIDAGGYDIVIAANVLHATKNIRQTLRNTKAVLKSNGLLLLNEMAGKGMFTHLTFGLLEGWWLYEDPELRIAGCPGLYPKTWRKVLENEGFKRVIFPAQEAHSLSHQIVVAQSDGIIRQKQAVQPQPTLQEQSATPKRSNQRSVPRSPIKQSAHVTDDLLKEKSTAYIVKLVGETLKIPVNKIDSSDLLEIYGIDSIVVVQLTNSLRKVLDNVSSTLFFEHHTIDALVDHFIKTQKDALIKLVGLDNRGTNEERYSNDDVNEQTTGPAQLKLRRPGRYLRPDRAAMEPSSGGRDIAIIGLSGRYAQSNTVNDFWQNLKAAKNCITEIPADRWDWQEYYSVEKGKRGSIYTKWGGFIEDFDKFDPSFFQISPVEAERMDPQERVFLEAAYASIEDAGYTPATLSASRKIGVFAGVMNKNYQTGYGYWSIANRISYLLNFQGPSLAVDTACSSSLTAIHLALESLYSGSSECAIAGGVNLVVDPIHYLNLSTMNMLTPGDKCKSFGDQADGFVDGEGVGAIVLKPLNKAIEDGDQIYGVIKGSMVNAGGKTNGYTVPNPNAQFQLISEALQRANVSARTISYLEGHGTGTVLGDPIEIAGLTRAFEQDTPDRQFCAIGSVKSNIGHCESAAGMAGLTKILLQFKHRQLVPSLHAEVLNPNIDFKHTPFRLQRALAEWKRPMIDGQEIPRRAGISSFGAGGANAHLIVEEYMPATGVQHQVSPSQPVIIILSAKSEEQLRQQAINLLIAIKEQRYANADLVRIAYTLQVGREAMDERLGFIAASIKEIEEKLTLFVEAKDYVDGLNRGQVRAHKNALSVFTADEDMDKIIEAWASKRKYAKLLDLWVNGLIFDWNKLYGDHRPLRISLPTYPFARERYWLQAFDSTANRKVRVQVEGDASSVVGTVTHQPVSLMPEAFELMTFEETWREQPVQQTSANLMKTLVCFLSDPEAQKEIRNTIATFAEQTRIVFITQSTIDMKAFPDVYSLSRHNPDAYEKVLQSIQREHGEIGAILYFWALEDPDCVRDYASIVYILQAIAANRLKVSRLLLAGQLDQSLDRCYLESWIGFERSLGPVLPETKIAIVYQESDGLSRKASMEDWLQKCRVELQVQTNQVVLYRDTKRYINCMASTTLEADKNILRPKGTYLITGGCGGLGILFAKHLARQYAANLILTGRSPLTPEKQIQIEQLERFGNQVIYLQADVCDPIGMEAGLKQARARFGVIHGVIHAAGVESKQSIFEKDMSVFQEVIAANVTGTLILDTLLRKEPLDFICYFSSSSAILGDFGCCDYAIGNRFQMAYAHYRNKQQYPGTAFVINWPVWRDGGMAIGDHETTEMYLKSSGQRFLEAEEGINLFERILGQDLTQHLVLVGQRSRVQRFPGLQEAPARPAARPSGKGRQLEMDGLNTEQCLEWDLKEHINRLLKIPKNKLDLDRNWTDFGFDSINLAEFATMLTRHYGIEINPSLFFGYSTLEKLIHYFLADHQDAIEAFYREGVVESASCLNNADIPAEPQHREAASSAAELHEPVKQTSVVSRSVHSNHAEPIAIIGMSGRFPQADSVSELWDNLKNGKDCITEIPRERWDWREYYGDPHREVGKANSKWGAFLKDIDCFDPLFFQISPKEAETMDPRHRIFLEEAWHTFEDAGYMGERIKGKSCGVYVGVEEGEYAFLAKDSMQINGSQNATLSARIAYTLDLKGPNLALTAACSSGLVAIHQACQALRNDDCEMALVGGVSLNISSMSYAALSKADMLSPDGQCRVFDQSANGLVPGEAVAAVLLKPLSKAIADKDHIYGCIRASGVNYDGRTNGITAPNPFSQAELIESIYQKYDINPLDIQYVMAHSTGSKLGDPLEIQALTSVFKKYTDRKQFCTIGSIKPLIGHTFAASGVVGLISMLMAMKEQTIPATHHGEVNNAYINFEESPFILKKENQAWFAKPDVRRLGTVSSTGISGTNAHIVVEEYVPPMANASHSHQPPRPQIVVLSAKSQDRLHVVAQRMLDYAQSHNDLSLADVAYTLQVGREVMEARLAVVVRNQEQLVQALKEYLDTAHEGQRLKTSLPIFTGEQEEGYAPGGNLFFGAAGEAMLRALAQEQNFDKIAQYWAEGGKISWELLHEGTDVCSISLPVYPFAREHYWITETIEQPRGAVASSQQIEESQTHHHEAGTGSQESIQAYIVQFFSQELGLLPEQINLKKKYQEYGMDSILGRKLMRLVEETFHIKITGRDMLEHQTIQSLVTYLASKVNAFNQNEMERTTRVEKAPGKDMPYSDGQIIAMMEKFTQGELEFEGVQKILEGRK</sequence>
<dbReference type="Pfam" id="PF02801">
    <property type="entry name" value="Ketoacyl-synt_C"/>
    <property type="match status" value="3"/>
</dbReference>
<feature type="region of interest" description="N-terminal hotdog fold" evidence="11">
    <location>
        <begin position="1059"/>
        <end position="1184"/>
    </location>
</feature>
<feature type="region of interest" description="C-terminal hotdog fold" evidence="11">
    <location>
        <begin position="1198"/>
        <end position="1354"/>
    </location>
</feature>
<dbReference type="SMART" id="SM00823">
    <property type="entry name" value="PKS_PP"/>
    <property type="match status" value="4"/>
</dbReference>
<comment type="subcellular location">
    <subcellularLocation>
        <location evidence="2">Cytoplasm</location>
    </subcellularLocation>
</comment>
<feature type="region of interest" description="Disordered" evidence="12">
    <location>
        <begin position="2219"/>
        <end position="2249"/>
    </location>
</feature>
<keyword evidence="10" id="KW-0511">Multifunctional enzyme</keyword>
<evidence type="ECO:0000259" key="15">
    <source>
        <dbReference type="PROSITE" id="PS52019"/>
    </source>
</evidence>
<dbReference type="CDD" id="cd08953">
    <property type="entry name" value="KR_2_SDR_x"/>
    <property type="match status" value="2"/>
</dbReference>
<dbReference type="InterPro" id="IPR029063">
    <property type="entry name" value="SAM-dependent_MTases_sf"/>
</dbReference>
<dbReference type="CDD" id="cd02440">
    <property type="entry name" value="AdoMet_MTases"/>
    <property type="match status" value="1"/>
</dbReference>
<dbReference type="Pfam" id="PF08242">
    <property type="entry name" value="Methyltransf_12"/>
    <property type="match status" value="1"/>
</dbReference>
<comment type="function">
    <text evidence="1">Involved in some intermediate steps for the synthesis of the antibiotic polyketide bacillaene which is involved in secondary metabolism.</text>
</comment>
<feature type="domain" description="Ketosynthase family 3 (KS3)" evidence="14">
    <location>
        <begin position="439"/>
        <end position="877"/>
    </location>
</feature>
<evidence type="ECO:0000256" key="1">
    <source>
        <dbReference type="ARBA" id="ARBA00003299"/>
    </source>
</evidence>
<feature type="domain" description="Carrier" evidence="13">
    <location>
        <begin position="2260"/>
        <end position="2333"/>
    </location>
</feature>
<dbReference type="PROSITE" id="PS50075">
    <property type="entry name" value="CARRIER"/>
    <property type="match status" value="4"/>
</dbReference>
<dbReference type="SMART" id="SM00825">
    <property type="entry name" value="PKS_KS"/>
    <property type="match status" value="3"/>
</dbReference>
<evidence type="ECO:0000259" key="13">
    <source>
        <dbReference type="PROSITE" id="PS50075"/>
    </source>
</evidence>
<dbReference type="Proteomes" id="UP000326912">
    <property type="component" value="Unassembled WGS sequence"/>
</dbReference>
<dbReference type="InterPro" id="IPR009081">
    <property type="entry name" value="PP-bd_ACP"/>
</dbReference>
<feature type="active site" description="Proton acceptor; for dehydratase activity" evidence="11">
    <location>
        <position position="18"/>
    </location>
</feature>
<dbReference type="PANTHER" id="PTHR43775">
    <property type="entry name" value="FATTY ACID SYNTHASE"/>
    <property type="match status" value="1"/>
</dbReference>
<dbReference type="CDD" id="cd00833">
    <property type="entry name" value="PKS"/>
    <property type="match status" value="3"/>
</dbReference>
<dbReference type="SMART" id="SM00822">
    <property type="entry name" value="PKS_KR"/>
    <property type="match status" value="2"/>
</dbReference>
<dbReference type="InterPro" id="IPR014031">
    <property type="entry name" value="Ketoacyl_synth_C"/>
</dbReference>
<keyword evidence="8" id="KW-0677">Repeat</keyword>
<evidence type="ECO:0000256" key="8">
    <source>
        <dbReference type="ARBA" id="ARBA00022737"/>
    </source>
</evidence>
<dbReference type="InterPro" id="IPR016039">
    <property type="entry name" value="Thiolase-like"/>
</dbReference>
<feature type="domain" description="Carrier" evidence="13">
    <location>
        <begin position="3503"/>
        <end position="3580"/>
    </location>
</feature>
<dbReference type="GO" id="GO:0006633">
    <property type="term" value="P:fatty acid biosynthetic process"/>
    <property type="evidence" value="ECO:0007669"/>
    <property type="project" value="InterPro"/>
</dbReference>
<evidence type="ECO:0000256" key="9">
    <source>
        <dbReference type="ARBA" id="ARBA00022857"/>
    </source>
</evidence>
<dbReference type="SUPFAM" id="SSF47336">
    <property type="entry name" value="ACP-like"/>
    <property type="match status" value="4"/>
</dbReference>
<evidence type="ECO:0000313" key="17">
    <source>
        <dbReference type="Proteomes" id="UP000326912"/>
    </source>
</evidence>
<feature type="region of interest" description="C-terminal hotdog fold" evidence="11">
    <location>
        <begin position="130"/>
        <end position="277"/>
    </location>
</feature>
<keyword evidence="5" id="KW-0963">Cytoplasm</keyword>
<feature type="active site" description="Proton acceptor; for dehydratase activity" evidence="11">
    <location>
        <position position="1088"/>
    </location>
</feature>
<dbReference type="RefSeq" id="WP_151757745.1">
    <property type="nucleotide sequence ID" value="NZ_BKZW01000002.1"/>
</dbReference>
<dbReference type="InterPro" id="IPR020615">
    <property type="entry name" value="Thiolase_acyl_enz_int_AS"/>
</dbReference>
<feature type="region of interest" description="Disordered" evidence="12">
    <location>
        <begin position="4243"/>
        <end position="4263"/>
    </location>
</feature>
<evidence type="ECO:0000256" key="11">
    <source>
        <dbReference type="PROSITE-ProRule" id="PRU01363"/>
    </source>
</evidence>
<proteinExistence type="predicted"/>
<dbReference type="Pfam" id="PF00109">
    <property type="entry name" value="ketoacyl-synt"/>
    <property type="match status" value="3"/>
</dbReference>
<protein>
    <submittedName>
        <fullName evidence="16">Polyketide synthase PksM</fullName>
    </submittedName>
</protein>
<feature type="region of interest" description="N-terminal hotdog fold" evidence="11">
    <location>
        <begin position="1"/>
        <end position="111"/>
    </location>
</feature>
<dbReference type="FunFam" id="3.40.47.10:FF:000019">
    <property type="entry name" value="Polyketide synthase type I"/>
    <property type="match status" value="3"/>
</dbReference>
<dbReference type="Pfam" id="PF08659">
    <property type="entry name" value="KR"/>
    <property type="match status" value="2"/>
</dbReference>
<name>A0A5J4KQ19_9CHLR</name>
<dbReference type="SUPFAM" id="SSF51735">
    <property type="entry name" value="NAD(P)-binding Rossmann-fold domains"/>
    <property type="match status" value="3"/>
</dbReference>
<dbReference type="InterPro" id="IPR020807">
    <property type="entry name" value="PKS_DH"/>
</dbReference>
<evidence type="ECO:0000256" key="6">
    <source>
        <dbReference type="ARBA" id="ARBA00022553"/>
    </source>
</evidence>
<keyword evidence="9" id="KW-0521">NADP</keyword>
<dbReference type="InterPro" id="IPR020806">
    <property type="entry name" value="PKS_PP-bd"/>
</dbReference>
<feature type="domain" description="Carrier" evidence="13">
    <location>
        <begin position="4263"/>
        <end position="4340"/>
    </location>
</feature>
<dbReference type="InterPro" id="IPR049552">
    <property type="entry name" value="PKS_DH_N"/>
</dbReference>
<dbReference type="Pfam" id="PF00550">
    <property type="entry name" value="PP-binding"/>
    <property type="match status" value="4"/>
</dbReference>
<dbReference type="SMART" id="SM01294">
    <property type="entry name" value="PKS_PP_betabranch"/>
    <property type="match status" value="1"/>
</dbReference>
<dbReference type="GO" id="GO:0004312">
    <property type="term" value="F:fatty acid synthase activity"/>
    <property type="evidence" value="ECO:0007669"/>
    <property type="project" value="TreeGrafter"/>
</dbReference>
<keyword evidence="17" id="KW-1185">Reference proteome</keyword>
<dbReference type="GO" id="GO:0005886">
    <property type="term" value="C:plasma membrane"/>
    <property type="evidence" value="ECO:0007669"/>
    <property type="project" value="TreeGrafter"/>
</dbReference>
<dbReference type="GO" id="GO:0071770">
    <property type="term" value="P:DIM/DIP cell wall layer assembly"/>
    <property type="evidence" value="ECO:0007669"/>
    <property type="project" value="TreeGrafter"/>
</dbReference>
<dbReference type="PROSITE" id="PS52004">
    <property type="entry name" value="KS3_2"/>
    <property type="match status" value="3"/>
</dbReference>
<evidence type="ECO:0000256" key="4">
    <source>
        <dbReference type="ARBA" id="ARBA00022450"/>
    </source>
</evidence>
<feature type="domain" description="Ketosynthase family 3 (KS3)" evidence="14">
    <location>
        <begin position="3639"/>
        <end position="4058"/>
    </location>
</feature>
<dbReference type="Gene3D" id="1.10.1200.10">
    <property type="entry name" value="ACP-like"/>
    <property type="match status" value="4"/>
</dbReference>
<comment type="caution">
    <text evidence="16">The sequence shown here is derived from an EMBL/GenBank/DDBJ whole genome shotgun (WGS) entry which is preliminary data.</text>
</comment>
<feature type="domain" description="Ketosynthase family 3 (KS3)" evidence="14">
    <location>
        <begin position="2390"/>
        <end position="2805"/>
    </location>
</feature>
<dbReference type="InterPro" id="IPR020841">
    <property type="entry name" value="PKS_Beta-ketoAc_synthase_dom"/>
</dbReference>
<feature type="domain" description="Carrier" evidence="13">
    <location>
        <begin position="317"/>
        <end position="391"/>
    </location>
</feature>
<evidence type="ECO:0000256" key="5">
    <source>
        <dbReference type="ARBA" id="ARBA00022490"/>
    </source>
</evidence>
<keyword evidence="4" id="KW-0596">Phosphopantetheine</keyword>
<dbReference type="InterPro" id="IPR054514">
    <property type="entry name" value="RhiE-like_linker"/>
</dbReference>
<dbReference type="InterPro" id="IPR036291">
    <property type="entry name" value="NAD(P)-bd_dom_sf"/>
</dbReference>
<dbReference type="GO" id="GO:0031177">
    <property type="term" value="F:phosphopantetheine binding"/>
    <property type="evidence" value="ECO:0007669"/>
    <property type="project" value="InterPro"/>
</dbReference>
<dbReference type="InterPro" id="IPR013968">
    <property type="entry name" value="PKS_KR"/>
</dbReference>
<feature type="domain" description="PKS/mFAS DH" evidence="15">
    <location>
        <begin position="1"/>
        <end position="277"/>
    </location>
</feature>
<reference evidence="16 17" key="1">
    <citation type="submission" date="2019-10" db="EMBL/GenBank/DDBJ databases">
        <title>Dictyobacter vulcani sp. nov., within the class Ktedonobacteria, isolated from soil of volcanic Mt. Zao.</title>
        <authorList>
            <person name="Zheng Y."/>
            <person name="Wang C.M."/>
            <person name="Sakai Y."/>
            <person name="Abe K."/>
            <person name="Yokota A."/>
            <person name="Yabe S."/>
        </authorList>
    </citation>
    <scope>NUCLEOTIDE SEQUENCE [LARGE SCALE GENOMIC DNA]</scope>
    <source>
        <strain evidence="16 17">W12</strain>
    </source>
</reference>
<dbReference type="InterPro" id="IPR049900">
    <property type="entry name" value="PKS_mFAS_DH"/>
</dbReference>
<dbReference type="Pfam" id="PF14765">
    <property type="entry name" value="PS-DH"/>
    <property type="match status" value="1"/>
</dbReference>
<dbReference type="PROSITE" id="PS00606">
    <property type="entry name" value="KS3_1"/>
    <property type="match status" value="2"/>
</dbReference>